<name>A0A1Z4NCA8_9CYAN</name>
<sequence length="138" mass="15547">MQVRLAVLVAAKVEGIRLSLNYSKLSDTVNLLLDAIKHKWDLKLSDLSQIETSETRVRLDKRHHDWLSQYGLSRGINIASATNLLISEYLAGNVTSFQTPLTKPVLQQPQNLTEITPIEQTQTIEKPKGQALMRSLKL</sequence>
<dbReference type="Proteomes" id="UP000218785">
    <property type="component" value="Plasmid plasmid4"/>
</dbReference>
<protein>
    <submittedName>
        <fullName evidence="1">Uncharacterized protein</fullName>
    </submittedName>
</protein>
<dbReference type="RefSeq" id="WP_045874856.1">
    <property type="nucleotide sequence ID" value="NZ_CAWNJS010000005.1"/>
</dbReference>
<proteinExistence type="predicted"/>
<evidence type="ECO:0000313" key="2">
    <source>
        <dbReference type="Proteomes" id="UP000218785"/>
    </source>
</evidence>
<dbReference type="AlphaFoldDB" id="A0A1Z4NCA8"/>
<accession>A0A1Z4NCA8</accession>
<dbReference type="EMBL" id="AP018252">
    <property type="protein sequence ID" value="BAZ03335.1"/>
    <property type="molecule type" value="Genomic_DNA"/>
</dbReference>
<dbReference type="KEGG" id="ttq:NIES37_73480"/>
<organism evidence="1 2">
    <name type="scientific">Tolypothrix tenuis PCC 7101</name>
    <dbReference type="NCBI Taxonomy" id="231146"/>
    <lineage>
        <taxon>Bacteria</taxon>
        <taxon>Bacillati</taxon>
        <taxon>Cyanobacteriota</taxon>
        <taxon>Cyanophyceae</taxon>
        <taxon>Nostocales</taxon>
        <taxon>Tolypothrichaceae</taxon>
        <taxon>Tolypothrix</taxon>
    </lineage>
</organism>
<keyword evidence="2" id="KW-1185">Reference proteome</keyword>
<keyword evidence="1" id="KW-0614">Plasmid</keyword>
<geneLocation type="plasmid" evidence="2">
    <name>Plasmid4 dna</name>
</geneLocation>
<reference evidence="1 2" key="1">
    <citation type="submission" date="2017-06" db="EMBL/GenBank/DDBJ databases">
        <title>Genome sequencing of cyanobaciteial culture collection at National Institute for Environmental Studies (NIES).</title>
        <authorList>
            <person name="Hirose Y."/>
            <person name="Shimura Y."/>
            <person name="Fujisawa T."/>
            <person name="Nakamura Y."/>
            <person name="Kawachi M."/>
        </authorList>
    </citation>
    <scope>NUCLEOTIDE SEQUENCE [LARGE SCALE GENOMIC DNA]</scope>
    <source>
        <strain evidence="1 2">NIES-37</strain>
        <plasmid evidence="2">Plasmid4 dna</plasmid>
    </source>
</reference>
<evidence type="ECO:0000313" key="1">
    <source>
        <dbReference type="EMBL" id="BAZ03335.1"/>
    </source>
</evidence>
<gene>
    <name evidence="1" type="ORF">NIES37_73480</name>
</gene>